<gene>
    <name evidence="2" type="ORF">LX87_05451</name>
</gene>
<name>A0A327WH76_LARAB</name>
<evidence type="ECO:0000313" key="2">
    <source>
        <dbReference type="EMBL" id="RAJ90822.1"/>
    </source>
</evidence>
<sequence>MKLFYSLICVLCLSACQKEAATPDAKAGGTDFIEFKLDGTLHRLENNVSINTSVVTLSNTPALPLYQLIHVLYSGQLKQQATVHLISSQSIQVKKYEFSSFDVSNRPSFMFLDTPTSGYQTSGPNARGTIEITKLDTLKGGIVEGTFTLSNLDQFTQTNGIYQVLSANHKVTEGKFRATFK</sequence>
<proteinExistence type="predicted"/>
<organism evidence="2 3">
    <name type="scientific">Larkinella arboricola</name>
    <dbReference type="NCBI Taxonomy" id="643671"/>
    <lineage>
        <taxon>Bacteria</taxon>
        <taxon>Pseudomonadati</taxon>
        <taxon>Bacteroidota</taxon>
        <taxon>Cytophagia</taxon>
        <taxon>Cytophagales</taxon>
        <taxon>Spirosomataceae</taxon>
        <taxon>Larkinella</taxon>
    </lineage>
</organism>
<accession>A0A327WH76</accession>
<keyword evidence="3" id="KW-1185">Reference proteome</keyword>
<evidence type="ECO:0008006" key="4">
    <source>
        <dbReference type="Google" id="ProtNLM"/>
    </source>
</evidence>
<dbReference type="Proteomes" id="UP000248790">
    <property type="component" value="Unassembled WGS sequence"/>
</dbReference>
<feature type="signal peptide" evidence="1">
    <location>
        <begin position="1"/>
        <end position="20"/>
    </location>
</feature>
<dbReference type="AlphaFoldDB" id="A0A327WH76"/>
<evidence type="ECO:0000313" key="3">
    <source>
        <dbReference type="Proteomes" id="UP000248790"/>
    </source>
</evidence>
<feature type="chain" id="PRO_5016252893" description="CHRD domain-containing protein" evidence="1">
    <location>
        <begin position="21"/>
        <end position="181"/>
    </location>
</feature>
<dbReference type="RefSeq" id="WP_146624579.1">
    <property type="nucleotide sequence ID" value="NZ_QLMC01000012.1"/>
</dbReference>
<keyword evidence="1" id="KW-0732">Signal</keyword>
<reference evidence="2 3" key="1">
    <citation type="submission" date="2018-06" db="EMBL/GenBank/DDBJ databases">
        <title>Genomic Encyclopedia of Archaeal and Bacterial Type Strains, Phase II (KMG-II): from individual species to whole genera.</title>
        <authorList>
            <person name="Goeker M."/>
        </authorList>
    </citation>
    <scope>NUCLEOTIDE SEQUENCE [LARGE SCALE GENOMIC DNA]</scope>
    <source>
        <strain evidence="2 3">DSM 21851</strain>
    </source>
</reference>
<protein>
    <recommendedName>
        <fullName evidence="4">CHRD domain-containing protein</fullName>
    </recommendedName>
</protein>
<dbReference type="EMBL" id="QLMC01000012">
    <property type="protein sequence ID" value="RAJ90822.1"/>
    <property type="molecule type" value="Genomic_DNA"/>
</dbReference>
<comment type="caution">
    <text evidence="2">The sequence shown here is derived from an EMBL/GenBank/DDBJ whole genome shotgun (WGS) entry which is preliminary data.</text>
</comment>
<evidence type="ECO:0000256" key="1">
    <source>
        <dbReference type="SAM" id="SignalP"/>
    </source>
</evidence>